<feature type="region of interest" description="Disordered" evidence="1">
    <location>
        <begin position="27"/>
        <end position="69"/>
    </location>
</feature>
<dbReference type="AlphaFoldDB" id="A0A6L6JGU7"/>
<proteinExistence type="predicted"/>
<dbReference type="RefSeq" id="WP_155097270.1">
    <property type="nucleotide sequence ID" value="NZ_WMIE01000023.1"/>
</dbReference>
<feature type="compositionally biased region" description="Polar residues" evidence="1">
    <location>
        <begin position="51"/>
        <end position="63"/>
    </location>
</feature>
<evidence type="ECO:0000256" key="1">
    <source>
        <dbReference type="SAM" id="MobiDB-lite"/>
    </source>
</evidence>
<evidence type="ECO:0000313" key="3">
    <source>
        <dbReference type="Proteomes" id="UP000478183"/>
    </source>
</evidence>
<dbReference type="Pfam" id="PF18856">
    <property type="entry name" value="baeRF_family12"/>
    <property type="match status" value="1"/>
</dbReference>
<accession>A0A6L6JGU7</accession>
<evidence type="ECO:0000313" key="2">
    <source>
        <dbReference type="EMBL" id="MTH79919.1"/>
    </source>
</evidence>
<dbReference type="Proteomes" id="UP000478183">
    <property type="component" value="Unassembled WGS sequence"/>
</dbReference>
<organism evidence="2 3">
    <name type="scientific">Paracoccus aestuariivivens</name>
    <dbReference type="NCBI Taxonomy" id="1820333"/>
    <lineage>
        <taxon>Bacteria</taxon>
        <taxon>Pseudomonadati</taxon>
        <taxon>Pseudomonadota</taxon>
        <taxon>Alphaproteobacteria</taxon>
        <taxon>Rhodobacterales</taxon>
        <taxon>Paracoccaceae</taxon>
        <taxon>Paracoccus</taxon>
    </lineage>
</organism>
<name>A0A6L6JGU7_9RHOB</name>
<comment type="caution">
    <text evidence="2">The sequence shown here is derived from an EMBL/GenBank/DDBJ whole genome shotgun (WGS) entry which is preliminary data.</text>
</comment>
<sequence>MAQPLKNGTWVLIADGDKALFLINEGDTENPDLQVQREITQDNPPDREQSANRPGRQQQSVGSARSAYEDTDWHELAKERFADHLAEFLYEKAHGAAFEQILLIAAPEVLSELRKKMHKEVSDRVVREIPKVLTNHPLPEIENLIRAQLSQS</sequence>
<dbReference type="OrthoDB" id="9812459at2"/>
<protein>
    <submittedName>
        <fullName evidence="2">Host attachment protein</fullName>
    </submittedName>
</protein>
<dbReference type="EMBL" id="WMIE01000023">
    <property type="protein sequence ID" value="MTH79919.1"/>
    <property type="molecule type" value="Genomic_DNA"/>
</dbReference>
<dbReference type="InterPro" id="IPR041374">
    <property type="entry name" value="BaeRF_family12"/>
</dbReference>
<gene>
    <name evidence="2" type="ORF">GL286_19610</name>
</gene>
<keyword evidence="3" id="KW-1185">Reference proteome</keyword>
<feature type="compositionally biased region" description="Polar residues" evidence="1">
    <location>
        <begin position="31"/>
        <end position="43"/>
    </location>
</feature>
<reference evidence="2 3" key="1">
    <citation type="submission" date="2019-11" db="EMBL/GenBank/DDBJ databases">
        <authorList>
            <person name="Dong K."/>
        </authorList>
    </citation>
    <scope>NUCLEOTIDE SEQUENCE [LARGE SCALE GENOMIC DNA]</scope>
    <source>
        <strain evidence="2 3">NBRC 111993</strain>
    </source>
</reference>